<dbReference type="Pfam" id="PF01762">
    <property type="entry name" value="Galactosyl_T"/>
    <property type="match status" value="1"/>
</dbReference>
<evidence type="ECO:0000256" key="1">
    <source>
        <dbReference type="ARBA" id="ARBA00004323"/>
    </source>
</evidence>
<dbReference type="PANTHER" id="PTHR11214">
    <property type="entry name" value="BETA-1,3-N-ACETYLGLUCOSAMINYLTRANSFERASE"/>
    <property type="match status" value="1"/>
</dbReference>
<evidence type="ECO:0000256" key="6">
    <source>
        <dbReference type="ARBA" id="ARBA00022968"/>
    </source>
</evidence>
<keyword evidence="3 10" id="KW-0328">Glycosyltransferase</keyword>
<evidence type="ECO:0000313" key="12">
    <source>
        <dbReference type="Proteomes" id="UP001158576"/>
    </source>
</evidence>
<keyword evidence="6" id="KW-0735">Signal-anchor</keyword>
<keyword evidence="9" id="KW-0472">Membrane</keyword>
<evidence type="ECO:0000256" key="9">
    <source>
        <dbReference type="ARBA" id="ARBA00023136"/>
    </source>
</evidence>
<evidence type="ECO:0000256" key="7">
    <source>
        <dbReference type="ARBA" id="ARBA00022989"/>
    </source>
</evidence>
<evidence type="ECO:0000256" key="5">
    <source>
        <dbReference type="ARBA" id="ARBA00022692"/>
    </source>
</evidence>
<dbReference type="Proteomes" id="UP001158576">
    <property type="component" value="Chromosome 1"/>
</dbReference>
<reference evidence="11 12" key="1">
    <citation type="submission" date="2021-04" db="EMBL/GenBank/DDBJ databases">
        <authorList>
            <person name="Bliznina A."/>
        </authorList>
    </citation>
    <scope>NUCLEOTIDE SEQUENCE [LARGE SCALE GENOMIC DNA]</scope>
</reference>
<dbReference type="EC" id="2.4.1.-" evidence="10"/>
<dbReference type="PANTHER" id="PTHR11214:SF3">
    <property type="entry name" value="BETA-1,3-GALACTOSYLTRANSFERASE 6"/>
    <property type="match status" value="1"/>
</dbReference>
<proteinExistence type="inferred from homology"/>
<evidence type="ECO:0000256" key="3">
    <source>
        <dbReference type="ARBA" id="ARBA00022676"/>
    </source>
</evidence>
<evidence type="ECO:0000256" key="10">
    <source>
        <dbReference type="RuleBase" id="RU363063"/>
    </source>
</evidence>
<keyword evidence="5" id="KW-0812">Transmembrane</keyword>
<evidence type="ECO:0000313" key="11">
    <source>
        <dbReference type="EMBL" id="CAG5103058.1"/>
    </source>
</evidence>
<keyword evidence="12" id="KW-1185">Reference proteome</keyword>
<protein>
    <recommendedName>
        <fullName evidence="10">Hexosyltransferase</fullName>
        <ecNumber evidence="10">2.4.1.-</ecNumber>
    </recommendedName>
</protein>
<name>A0ABN7SRL8_OIKDI</name>
<evidence type="ECO:0000256" key="2">
    <source>
        <dbReference type="ARBA" id="ARBA00008661"/>
    </source>
</evidence>
<gene>
    <name evidence="11" type="ORF">OKIOD_LOCUS9359</name>
</gene>
<comment type="similarity">
    <text evidence="2 10">Belongs to the glycosyltransferase 31 family.</text>
</comment>
<sequence length="496" mass="57705">MRLDVESLSRVVSLIDPAEVSTLCDGKIDAVFFTRNEGDNKETIAMEYYGLKYAEDRIYKDRYPREMPFRDAINRTKVAEYYSSDVKCAQLQFPWSTILDEEISKQTHLKSRQRSDEFKEMIEIIKHTRRPVFIREAAKKFLKINGIEKIAVMHWRYDDNDYIHNKNWRRQMAEDFIMEIRDDYDENLILDEKNLYDDILYGSFQDSYWNLTYKEIMFYTWTEQKAPNVKFVYRGDDDNFLNPLGLMKFFDEHWSQANAEPALWGGIIKENNSLLGQGMKVEEIRKERKADVWPGLKFPPYPAGSGQIINRNALFVLGSQMQRTPITSVDDAFVGICMLYAGFEQGPEGYCVPTESNCSCADCVDFLELENYKNAILDHEMGVTCCSLVQVHSKMLFRGIYRKIIIDEENAEYVSQEVSKDKPVFKLVYGKINSEESGWHILMVQNDTYNPFYAFGETTSKNNCPKKLIGSGPFVGKEASVHCYHMKYDEMTISGL</sequence>
<keyword evidence="7" id="KW-1133">Transmembrane helix</keyword>
<accession>A0ABN7SRL8</accession>
<keyword evidence="8 10" id="KW-0333">Golgi apparatus</keyword>
<evidence type="ECO:0000256" key="4">
    <source>
        <dbReference type="ARBA" id="ARBA00022679"/>
    </source>
</evidence>
<dbReference type="EMBL" id="OU015566">
    <property type="protein sequence ID" value="CAG5103058.1"/>
    <property type="molecule type" value="Genomic_DNA"/>
</dbReference>
<dbReference type="Gene3D" id="3.90.550.50">
    <property type="match status" value="1"/>
</dbReference>
<evidence type="ECO:0000256" key="8">
    <source>
        <dbReference type="ARBA" id="ARBA00023034"/>
    </source>
</evidence>
<keyword evidence="4" id="KW-0808">Transferase</keyword>
<organism evidence="11 12">
    <name type="scientific">Oikopleura dioica</name>
    <name type="common">Tunicate</name>
    <dbReference type="NCBI Taxonomy" id="34765"/>
    <lineage>
        <taxon>Eukaryota</taxon>
        <taxon>Metazoa</taxon>
        <taxon>Chordata</taxon>
        <taxon>Tunicata</taxon>
        <taxon>Appendicularia</taxon>
        <taxon>Copelata</taxon>
        <taxon>Oikopleuridae</taxon>
        <taxon>Oikopleura</taxon>
    </lineage>
</organism>
<comment type="subcellular location">
    <subcellularLocation>
        <location evidence="1 10">Golgi apparatus membrane</location>
        <topology evidence="1 10">Single-pass type II membrane protein</topology>
    </subcellularLocation>
</comment>
<dbReference type="InterPro" id="IPR002659">
    <property type="entry name" value="Glyco_trans_31"/>
</dbReference>